<evidence type="ECO:0000313" key="1">
    <source>
        <dbReference type="EMBL" id="KAK5971529.1"/>
    </source>
</evidence>
<sequence length="95" mass="11122">KAPEEQHRMLYEHFYELITDHERENLAIVRRSPLLSRLLFTMFDRPHLLWSTNEIVFNLLSAIVQPQCDNRSMLKLGQAIAATLPTTYVHTVFAL</sequence>
<protein>
    <submittedName>
        <fullName evidence="1">Uncharacterized protein</fullName>
    </submittedName>
</protein>
<comment type="caution">
    <text evidence="1">The sequence shown here is derived from an EMBL/GenBank/DDBJ whole genome shotgun (WGS) entry which is preliminary data.</text>
</comment>
<feature type="non-terminal residue" evidence="1">
    <location>
        <position position="1"/>
    </location>
</feature>
<dbReference type="Proteomes" id="UP001331761">
    <property type="component" value="Unassembled WGS sequence"/>
</dbReference>
<name>A0AAN8F8M2_TRICO</name>
<gene>
    <name evidence="1" type="ORF">GCK32_021657</name>
</gene>
<reference evidence="1 2" key="1">
    <citation type="submission" date="2019-10" db="EMBL/GenBank/DDBJ databases">
        <title>Assembly and Annotation for the nematode Trichostrongylus colubriformis.</title>
        <authorList>
            <person name="Martin J."/>
        </authorList>
    </citation>
    <scope>NUCLEOTIDE SEQUENCE [LARGE SCALE GENOMIC DNA]</scope>
    <source>
        <strain evidence="1">G859</strain>
        <tissue evidence="1">Whole worm</tissue>
    </source>
</reference>
<dbReference type="EMBL" id="WIXE01017685">
    <property type="protein sequence ID" value="KAK5971529.1"/>
    <property type="molecule type" value="Genomic_DNA"/>
</dbReference>
<evidence type="ECO:0000313" key="2">
    <source>
        <dbReference type="Proteomes" id="UP001331761"/>
    </source>
</evidence>
<proteinExistence type="predicted"/>
<keyword evidence="2" id="KW-1185">Reference proteome</keyword>
<accession>A0AAN8F8M2</accession>
<organism evidence="1 2">
    <name type="scientific">Trichostrongylus colubriformis</name>
    <name type="common">Black scour worm</name>
    <dbReference type="NCBI Taxonomy" id="6319"/>
    <lineage>
        <taxon>Eukaryota</taxon>
        <taxon>Metazoa</taxon>
        <taxon>Ecdysozoa</taxon>
        <taxon>Nematoda</taxon>
        <taxon>Chromadorea</taxon>
        <taxon>Rhabditida</taxon>
        <taxon>Rhabditina</taxon>
        <taxon>Rhabditomorpha</taxon>
        <taxon>Strongyloidea</taxon>
        <taxon>Trichostrongylidae</taxon>
        <taxon>Trichostrongylus</taxon>
    </lineage>
</organism>
<dbReference type="AlphaFoldDB" id="A0AAN8F8M2"/>